<dbReference type="Gene3D" id="3.40.50.10140">
    <property type="entry name" value="Toll/interleukin-1 receptor homology (TIR) domain"/>
    <property type="match status" value="1"/>
</dbReference>
<dbReference type="InterPro" id="IPR032675">
    <property type="entry name" value="LRR_dom_sf"/>
</dbReference>
<dbReference type="PANTHER" id="PTHR11017">
    <property type="entry name" value="LEUCINE-RICH REPEAT-CONTAINING PROTEIN"/>
    <property type="match status" value="1"/>
</dbReference>
<gene>
    <name evidence="5" type="ORF">ACJRO7_020703</name>
</gene>
<keyword evidence="2" id="KW-0677">Repeat</keyword>
<keyword evidence="1" id="KW-0433">Leucine-rich repeat</keyword>
<accession>A0ABD3KQB6</accession>
<dbReference type="PROSITE" id="PS50104">
    <property type="entry name" value="TIR"/>
    <property type="match status" value="1"/>
</dbReference>
<dbReference type="SMART" id="SM00255">
    <property type="entry name" value="TIR"/>
    <property type="match status" value="1"/>
</dbReference>
<dbReference type="InterPro" id="IPR003591">
    <property type="entry name" value="Leu-rich_rpt_typical-subtyp"/>
</dbReference>
<reference evidence="5 6" key="1">
    <citation type="submission" date="2024-11" db="EMBL/GenBank/DDBJ databases">
        <title>Chromosome-level genome assembly of Eucalyptus globulus Labill. provides insights into its genome evolution.</title>
        <authorList>
            <person name="Li X."/>
        </authorList>
    </citation>
    <scope>NUCLEOTIDE SEQUENCE [LARGE SCALE GENOMIC DNA]</scope>
    <source>
        <strain evidence="5">CL2024</strain>
        <tissue evidence="5">Fresh tender leaves</tissue>
    </source>
</reference>
<dbReference type="SUPFAM" id="SSF52540">
    <property type="entry name" value="P-loop containing nucleoside triphosphate hydrolases"/>
    <property type="match status" value="1"/>
</dbReference>
<evidence type="ECO:0000313" key="6">
    <source>
        <dbReference type="Proteomes" id="UP001634007"/>
    </source>
</evidence>
<dbReference type="GO" id="GO:0051707">
    <property type="term" value="P:response to other organism"/>
    <property type="evidence" value="ECO:0007669"/>
    <property type="project" value="UniProtKB-ARBA"/>
</dbReference>
<keyword evidence="3" id="KW-0611">Plant defense</keyword>
<sequence length="1148" mass="130717">MKRKWDGEEMAALTGNIRDDRSGRGYEVFLSFRGLDTRLTIVDCLYEAMIHAGIRTFKDDPELRIGKEIGGNLLRAINDSRIYIPIFSKNYASSKWCLVSLHEDEKVILPIFFDVDADDVKIKTELYRKALQKHESDFGKDLAKQWEEALREVASIKGWNLKDHGLHKLTNLMVQEVYSLLWTRRTDTHDCLVGIEDRKDEITKLLDQGTQDVQYIVIHGMGGIGKTSLAEVVFRQISPQFQGHCCFLKDVRTHDILNLQKKLLSDILNLNCTNLSDINEGANVIKRRFHEKEVLIVLDDIDKLNQIEKLAGEPMWFGGGSRIIITTRNIEFLVTEGEDDNVPTSRFGKISFYEMPEMDPDDALQLFCEHALGCAKPSPDYLGISCELIHALGRLPLALEVIGSTLRGKCKSTWEDVLQQLKTVMNQDVKKKLMISYEELNPIQRQIYLDIACLFINQEKTTAIIYWDAVFKYPTEIEVKILTRMSLIKIVDNDKLWMHDQLRDLGRDIVHPESCKNHLSGSRLWSPKDAFHVMQRKKGTKNIVALNLGTPEPDAWYIFKRKEFARLENLRFLQLDHGNFKGEFKDLFSELRWLSWSNCPSEVRDTNFGLKNLVVLELSGVNITEDWGGWCQIMVAKQLKVLKLVDCTSLRKTLKFSTISRLERLILIGCTTLSMIDETIGNLQHLDHLEIEEALIESLPESIGGLKSMSKLSIRKCCYFEKLPDSIGQLESLLELHIHCSRIRELSHSIGCLEGLKVLCIMTSRLEKLPTSIGRLQSLHQLDVSSSRIMKLPHCIGNLKKLKEIYLDNTCISELPKTIGMVENLEKLTAAVCDHLEGEIPSEIGALSSLRILDLSCGHFSRLPTTINQLTNLQELRLLHCNWIQQLPELPQSLTVLHFSMESLTTIPDLSNLTNLVDLDMCGTLVQEPNIEWLVELRALRKLALVVLDMTLPPTNLSSLSQLQELEIGCTGQRSLTGLPSNLRCLTLANVQSLIDWSLFSNLENLSELKLHEYQLGEIQFDVLGKLTKLSALTMRECPLLKTLPVMPFFKDIRNLNLNRLPQLTGIQGLEELKSLQCLSICWCNSIKRLAETALSNLQNLNILKFVACKLLESVPDVPYAKSSCHLIIKQCPRLCDFEGPYRSYKDG</sequence>
<dbReference type="SUPFAM" id="SSF52200">
    <property type="entry name" value="Toll/Interleukin receptor TIR domain"/>
    <property type="match status" value="1"/>
</dbReference>
<dbReference type="Gene3D" id="1.10.8.430">
    <property type="entry name" value="Helical domain of apoptotic protease-activating factors"/>
    <property type="match status" value="1"/>
</dbReference>
<comment type="caution">
    <text evidence="5">The sequence shown here is derived from an EMBL/GenBank/DDBJ whole genome shotgun (WGS) entry which is preliminary data.</text>
</comment>
<dbReference type="Pfam" id="PF01582">
    <property type="entry name" value="TIR"/>
    <property type="match status" value="1"/>
</dbReference>
<dbReference type="AlphaFoldDB" id="A0ABD3KQB6"/>
<dbReference type="Pfam" id="PF23282">
    <property type="entry name" value="WHD_ROQ1"/>
    <property type="match status" value="1"/>
</dbReference>
<dbReference type="Gene3D" id="3.80.10.10">
    <property type="entry name" value="Ribonuclease Inhibitor"/>
    <property type="match status" value="3"/>
</dbReference>
<dbReference type="InterPro" id="IPR055414">
    <property type="entry name" value="LRR_R13L4/SHOC2-like"/>
</dbReference>
<proteinExistence type="predicted"/>
<feature type="domain" description="TIR" evidence="4">
    <location>
        <begin position="24"/>
        <end position="173"/>
    </location>
</feature>
<dbReference type="SUPFAM" id="SSF52058">
    <property type="entry name" value="L domain-like"/>
    <property type="match status" value="2"/>
</dbReference>
<evidence type="ECO:0000313" key="5">
    <source>
        <dbReference type="EMBL" id="KAL3739331.1"/>
    </source>
</evidence>
<dbReference type="InterPro" id="IPR042197">
    <property type="entry name" value="Apaf_helical"/>
</dbReference>
<evidence type="ECO:0000256" key="3">
    <source>
        <dbReference type="ARBA" id="ARBA00022821"/>
    </source>
</evidence>
<name>A0ABD3KQB6_EUCGL</name>
<dbReference type="PANTHER" id="PTHR11017:SF570">
    <property type="entry name" value="DISEASE RESISTANCE PROTEIN (TIR-NBS CLASS)-RELATED"/>
    <property type="match status" value="1"/>
</dbReference>
<dbReference type="Gene3D" id="3.40.50.300">
    <property type="entry name" value="P-loop containing nucleotide triphosphate hydrolases"/>
    <property type="match status" value="1"/>
</dbReference>
<keyword evidence="6" id="KW-1185">Reference proteome</keyword>
<dbReference type="InterPro" id="IPR058192">
    <property type="entry name" value="WHD_ROQ1-like"/>
</dbReference>
<dbReference type="EMBL" id="JBJKBG010000005">
    <property type="protein sequence ID" value="KAL3739331.1"/>
    <property type="molecule type" value="Genomic_DNA"/>
</dbReference>
<dbReference type="SMART" id="SM00369">
    <property type="entry name" value="LRR_TYP"/>
    <property type="match status" value="5"/>
</dbReference>
<dbReference type="Proteomes" id="UP001634007">
    <property type="component" value="Unassembled WGS sequence"/>
</dbReference>
<organism evidence="5 6">
    <name type="scientific">Eucalyptus globulus</name>
    <name type="common">Tasmanian blue gum</name>
    <dbReference type="NCBI Taxonomy" id="34317"/>
    <lineage>
        <taxon>Eukaryota</taxon>
        <taxon>Viridiplantae</taxon>
        <taxon>Streptophyta</taxon>
        <taxon>Embryophyta</taxon>
        <taxon>Tracheophyta</taxon>
        <taxon>Spermatophyta</taxon>
        <taxon>Magnoliopsida</taxon>
        <taxon>eudicotyledons</taxon>
        <taxon>Gunneridae</taxon>
        <taxon>Pentapetalae</taxon>
        <taxon>rosids</taxon>
        <taxon>malvids</taxon>
        <taxon>Myrtales</taxon>
        <taxon>Myrtaceae</taxon>
        <taxon>Myrtoideae</taxon>
        <taxon>Eucalypteae</taxon>
        <taxon>Eucalyptus</taxon>
    </lineage>
</organism>
<dbReference type="GO" id="GO:0006952">
    <property type="term" value="P:defense response"/>
    <property type="evidence" value="ECO:0007669"/>
    <property type="project" value="UniProtKB-KW"/>
</dbReference>
<dbReference type="InterPro" id="IPR002182">
    <property type="entry name" value="NB-ARC"/>
</dbReference>
<dbReference type="PRINTS" id="PR00364">
    <property type="entry name" value="DISEASERSIST"/>
</dbReference>
<protein>
    <recommendedName>
        <fullName evidence="4">TIR domain-containing protein</fullName>
    </recommendedName>
</protein>
<dbReference type="Pfam" id="PF23598">
    <property type="entry name" value="LRR_14"/>
    <property type="match status" value="1"/>
</dbReference>
<evidence type="ECO:0000256" key="1">
    <source>
        <dbReference type="ARBA" id="ARBA00022614"/>
    </source>
</evidence>
<dbReference type="InterPro" id="IPR044974">
    <property type="entry name" value="Disease_R_plants"/>
</dbReference>
<dbReference type="InterPro" id="IPR000157">
    <property type="entry name" value="TIR_dom"/>
</dbReference>
<dbReference type="InterPro" id="IPR027417">
    <property type="entry name" value="P-loop_NTPase"/>
</dbReference>
<dbReference type="Pfam" id="PF00931">
    <property type="entry name" value="NB-ARC"/>
    <property type="match status" value="1"/>
</dbReference>
<evidence type="ECO:0000259" key="4">
    <source>
        <dbReference type="PROSITE" id="PS50104"/>
    </source>
</evidence>
<evidence type="ECO:0000256" key="2">
    <source>
        <dbReference type="ARBA" id="ARBA00022737"/>
    </source>
</evidence>
<dbReference type="InterPro" id="IPR035897">
    <property type="entry name" value="Toll_tir_struct_dom_sf"/>
</dbReference>